<sequence length="639" mass="71261">MEMKQKPKSSDPGWKYGSYAYPGQSINAIKCDLCGKTTHGGIYRHKLHLTQAGGNVQPCPNVTSEIRKEIEDYMQSQASKKKRFDRAPSKENSIPQGESYETVENDTEGSRKKNGEISMTMPTNVRKRPWVSCSMDTYLTHNDEENEVIQFPKKGERSVESATEKWCSQTAVPKEKLWELLQEIGVAPLPPPRYEHRESFLEKGVQDYSLPCHRCGDKDHTAFVCHSILSCDRCRKVGHRAIKCPARRCSEESSPPSVIIPLSKEISRAAGQFGYCGVLSFSFESEIGSEKDVVDALSSVWPWNWSWPIRRLDENAFLVEFPSEEAFQKLTELQPIRYNNFFLQLQRWSKRVGAMGKPLDVWIRVASFPLHCWDRASFQSLVASFGSLEELDKKTEEKLDLCEARLRISCLDRSKIPSFIDVTVGELIYEVQLQVEGQGPDLDMNNEALGISPTEATPRMNEKQIDSYPVRSSESASRLPRVREPARISKLKQISKSDARFPSLNGGNSESAHLGSRLQFLFSNSNSGTSHEGEDSSAAENIPKDNVPGGSFLCLGSLPSVDTACRALLRSPGYDPSYGGNSESAHVRDGHHVETGHARDESSAAEDIHKDNGSPGSLLYLGTTPSISWSNLDATTISL</sequence>
<reference evidence="4" key="1">
    <citation type="submission" date="2025-08" db="UniProtKB">
        <authorList>
            <consortium name="RefSeq"/>
        </authorList>
    </citation>
    <scope>IDENTIFICATION</scope>
</reference>
<proteinExistence type="predicted"/>
<feature type="domain" description="CCHC-type" evidence="2">
    <location>
        <begin position="211"/>
        <end position="227"/>
    </location>
</feature>
<evidence type="ECO:0000259" key="2">
    <source>
        <dbReference type="SMART" id="SM00343"/>
    </source>
</evidence>
<feature type="region of interest" description="Disordered" evidence="1">
    <location>
        <begin position="74"/>
        <end position="118"/>
    </location>
</feature>
<dbReference type="Proteomes" id="UP000504607">
    <property type="component" value="Chromosome 1"/>
</dbReference>
<feature type="region of interest" description="Disordered" evidence="1">
    <location>
        <begin position="523"/>
        <end position="544"/>
    </location>
</feature>
<dbReference type="AlphaFoldDB" id="A0A6I9QUK0"/>
<keyword evidence="3" id="KW-1185">Reference proteome</keyword>
<evidence type="ECO:0000313" key="4">
    <source>
        <dbReference type="RefSeq" id="XP_010915381.1"/>
    </source>
</evidence>
<gene>
    <name evidence="4" type="primary">LOC105040518</name>
</gene>
<dbReference type="InterPro" id="IPR001878">
    <property type="entry name" value="Znf_CCHC"/>
</dbReference>
<dbReference type="GeneID" id="105040518"/>
<dbReference type="InterPro" id="IPR025558">
    <property type="entry name" value="DUF4283"/>
</dbReference>
<dbReference type="KEGG" id="egu:105040518"/>
<dbReference type="GO" id="GO:0008270">
    <property type="term" value="F:zinc ion binding"/>
    <property type="evidence" value="ECO:0007669"/>
    <property type="project" value="InterPro"/>
</dbReference>
<dbReference type="RefSeq" id="XP_010915381.1">
    <property type="nucleotide sequence ID" value="XM_010917079.3"/>
</dbReference>
<dbReference type="OrthoDB" id="682192at2759"/>
<evidence type="ECO:0000256" key="1">
    <source>
        <dbReference type="SAM" id="MobiDB-lite"/>
    </source>
</evidence>
<accession>A0A6I9QUK0</accession>
<protein>
    <submittedName>
        <fullName evidence="4">Uncharacterized protein LOC105040518</fullName>
    </submittedName>
</protein>
<feature type="compositionally biased region" description="Basic and acidic residues" evidence="1">
    <location>
        <begin position="585"/>
        <end position="612"/>
    </location>
</feature>
<dbReference type="GO" id="GO:0003676">
    <property type="term" value="F:nucleic acid binding"/>
    <property type="evidence" value="ECO:0007669"/>
    <property type="project" value="InterPro"/>
</dbReference>
<feature type="region of interest" description="Disordered" evidence="1">
    <location>
        <begin position="576"/>
        <end position="612"/>
    </location>
</feature>
<dbReference type="Pfam" id="PF14111">
    <property type="entry name" value="DUF4283"/>
    <property type="match status" value="1"/>
</dbReference>
<dbReference type="PANTHER" id="PTHR33170">
    <property type="entry name" value="DUF4283 DOMAIN-CONTAINING PROTEIN-RELATED"/>
    <property type="match status" value="1"/>
</dbReference>
<feature type="region of interest" description="Disordered" evidence="1">
    <location>
        <begin position="445"/>
        <end position="489"/>
    </location>
</feature>
<name>A0A6I9QUK0_ELAGV</name>
<evidence type="ECO:0000313" key="3">
    <source>
        <dbReference type="Proteomes" id="UP000504607"/>
    </source>
</evidence>
<dbReference type="SMART" id="SM00343">
    <property type="entry name" value="ZnF_C2HC"/>
    <property type="match status" value="2"/>
</dbReference>
<organism evidence="3 4">
    <name type="scientific">Elaeis guineensis var. tenera</name>
    <name type="common">Oil palm</name>
    <dbReference type="NCBI Taxonomy" id="51953"/>
    <lineage>
        <taxon>Eukaryota</taxon>
        <taxon>Viridiplantae</taxon>
        <taxon>Streptophyta</taxon>
        <taxon>Embryophyta</taxon>
        <taxon>Tracheophyta</taxon>
        <taxon>Spermatophyta</taxon>
        <taxon>Magnoliopsida</taxon>
        <taxon>Liliopsida</taxon>
        <taxon>Arecaceae</taxon>
        <taxon>Arecoideae</taxon>
        <taxon>Cocoseae</taxon>
        <taxon>Elaeidinae</taxon>
        <taxon>Elaeis</taxon>
    </lineage>
</organism>
<dbReference type="InParanoid" id="A0A6I9QUK0"/>
<feature type="domain" description="CCHC-type" evidence="2">
    <location>
        <begin position="230"/>
        <end position="246"/>
    </location>
</feature>